<accession>A0AAW2M866</accession>
<feature type="region of interest" description="Disordered" evidence="1">
    <location>
        <begin position="33"/>
        <end position="63"/>
    </location>
</feature>
<dbReference type="AlphaFoldDB" id="A0AAW2M866"/>
<sequence>MAKIIFVLITQLRNSTNRRVGFRVDGYCPPLRTWRPAKRGTSTPPGSSGAAGTAALPTGKSGF</sequence>
<comment type="caution">
    <text evidence="2">The sequence shown here is derived from an EMBL/GenBank/DDBJ whole genome shotgun (WGS) entry which is preliminary data.</text>
</comment>
<protein>
    <submittedName>
        <fullName evidence="2">Uncharacterized protein</fullName>
    </submittedName>
</protein>
<name>A0AAW2M866_9LAMI</name>
<feature type="compositionally biased region" description="Low complexity" evidence="1">
    <location>
        <begin position="40"/>
        <end position="63"/>
    </location>
</feature>
<evidence type="ECO:0000256" key="1">
    <source>
        <dbReference type="SAM" id="MobiDB-lite"/>
    </source>
</evidence>
<evidence type="ECO:0000313" key="2">
    <source>
        <dbReference type="EMBL" id="KAL0327585.1"/>
    </source>
</evidence>
<reference evidence="2" key="1">
    <citation type="submission" date="2020-06" db="EMBL/GenBank/DDBJ databases">
        <authorList>
            <person name="Li T."/>
            <person name="Hu X."/>
            <person name="Zhang T."/>
            <person name="Song X."/>
            <person name="Zhang H."/>
            <person name="Dai N."/>
            <person name="Sheng W."/>
            <person name="Hou X."/>
            <person name="Wei L."/>
        </authorList>
    </citation>
    <scope>NUCLEOTIDE SEQUENCE</scope>
    <source>
        <strain evidence="2">G01</strain>
        <tissue evidence="2">Leaf</tissue>
    </source>
</reference>
<dbReference type="EMBL" id="JACGWK010000011">
    <property type="protein sequence ID" value="KAL0327585.1"/>
    <property type="molecule type" value="Genomic_DNA"/>
</dbReference>
<reference evidence="2" key="2">
    <citation type="journal article" date="2024" name="Plant">
        <title>Genomic evolution and insights into agronomic trait innovations of Sesamum species.</title>
        <authorList>
            <person name="Miao H."/>
            <person name="Wang L."/>
            <person name="Qu L."/>
            <person name="Liu H."/>
            <person name="Sun Y."/>
            <person name="Le M."/>
            <person name="Wang Q."/>
            <person name="Wei S."/>
            <person name="Zheng Y."/>
            <person name="Lin W."/>
            <person name="Duan Y."/>
            <person name="Cao H."/>
            <person name="Xiong S."/>
            <person name="Wang X."/>
            <person name="Wei L."/>
            <person name="Li C."/>
            <person name="Ma Q."/>
            <person name="Ju M."/>
            <person name="Zhao R."/>
            <person name="Li G."/>
            <person name="Mu C."/>
            <person name="Tian Q."/>
            <person name="Mei H."/>
            <person name="Zhang T."/>
            <person name="Gao T."/>
            <person name="Zhang H."/>
        </authorList>
    </citation>
    <scope>NUCLEOTIDE SEQUENCE</scope>
    <source>
        <strain evidence="2">G01</strain>
    </source>
</reference>
<organism evidence="2">
    <name type="scientific">Sesamum angustifolium</name>
    <dbReference type="NCBI Taxonomy" id="2727405"/>
    <lineage>
        <taxon>Eukaryota</taxon>
        <taxon>Viridiplantae</taxon>
        <taxon>Streptophyta</taxon>
        <taxon>Embryophyta</taxon>
        <taxon>Tracheophyta</taxon>
        <taxon>Spermatophyta</taxon>
        <taxon>Magnoliopsida</taxon>
        <taxon>eudicotyledons</taxon>
        <taxon>Gunneridae</taxon>
        <taxon>Pentapetalae</taxon>
        <taxon>asterids</taxon>
        <taxon>lamiids</taxon>
        <taxon>Lamiales</taxon>
        <taxon>Pedaliaceae</taxon>
        <taxon>Sesamum</taxon>
    </lineage>
</organism>
<proteinExistence type="predicted"/>
<gene>
    <name evidence="2" type="ORF">Sangu_1836500</name>
</gene>